<proteinExistence type="predicted"/>
<name>A0AAV4QRZ5_9ARAC</name>
<accession>A0AAV4QRZ5</accession>
<evidence type="ECO:0000313" key="1">
    <source>
        <dbReference type="EMBL" id="GIY12818.1"/>
    </source>
</evidence>
<keyword evidence="2" id="KW-1185">Reference proteome</keyword>
<comment type="caution">
    <text evidence="1">The sequence shown here is derived from an EMBL/GenBank/DDBJ whole genome shotgun (WGS) entry which is preliminary data.</text>
</comment>
<sequence length="172" mass="19631">MLPKGLPADKGSRLSSLSGSLIFPLPRNGPVKRTGHMNHRELTVKRDKGGPFYRYGGRPIEKWRELSEIGIFSFHASAIATLTRKYPTILTHRATVASYQLLDFTSRYSSITQCKYNVKLTPGEQKQWYMTTDFKQIICLIADHLVDDHHTVNDRHLVRLGHVTQKNDLALE</sequence>
<protein>
    <submittedName>
        <fullName evidence="1">Uncharacterized protein</fullName>
    </submittedName>
</protein>
<dbReference type="AlphaFoldDB" id="A0AAV4QRZ5"/>
<organism evidence="1 2">
    <name type="scientific">Caerostris darwini</name>
    <dbReference type="NCBI Taxonomy" id="1538125"/>
    <lineage>
        <taxon>Eukaryota</taxon>
        <taxon>Metazoa</taxon>
        <taxon>Ecdysozoa</taxon>
        <taxon>Arthropoda</taxon>
        <taxon>Chelicerata</taxon>
        <taxon>Arachnida</taxon>
        <taxon>Araneae</taxon>
        <taxon>Araneomorphae</taxon>
        <taxon>Entelegynae</taxon>
        <taxon>Araneoidea</taxon>
        <taxon>Araneidae</taxon>
        <taxon>Caerostris</taxon>
    </lineage>
</organism>
<reference evidence="1 2" key="1">
    <citation type="submission" date="2021-06" db="EMBL/GenBank/DDBJ databases">
        <title>Caerostris darwini draft genome.</title>
        <authorList>
            <person name="Kono N."/>
            <person name="Arakawa K."/>
        </authorList>
    </citation>
    <scope>NUCLEOTIDE SEQUENCE [LARGE SCALE GENOMIC DNA]</scope>
</reference>
<evidence type="ECO:0000313" key="2">
    <source>
        <dbReference type="Proteomes" id="UP001054837"/>
    </source>
</evidence>
<dbReference type="EMBL" id="BPLQ01005131">
    <property type="protein sequence ID" value="GIY12818.1"/>
    <property type="molecule type" value="Genomic_DNA"/>
</dbReference>
<gene>
    <name evidence="1" type="ORF">CDAR_481941</name>
</gene>
<dbReference type="Proteomes" id="UP001054837">
    <property type="component" value="Unassembled WGS sequence"/>
</dbReference>